<dbReference type="RefSeq" id="WP_344028258.1">
    <property type="nucleotide sequence ID" value="NZ_BAAAJK010000050.1"/>
</dbReference>
<accession>A0ABN1Y7U0</accession>
<dbReference type="Proteomes" id="UP001501414">
    <property type="component" value="Unassembled WGS sequence"/>
</dbReference>
<feature type="transmembrane region" description="Helical" evidence="1">
    <location>
        <begin position="121"/>
        <end position="141"/>
    </location>
</feature>
<reference evidence="2 3" key="1">
    <citation type="journal article" date="2019" name="Int. J. Syst. Evol. Microbiol.">
        <title>The Global Catalogue of Microorganisms (GCM) 10K type strain sequencing project: providing services to taxonomists for standard genome sequencing and annotation.</title>
        <authorList>
            <consortium name="The Broad Institute Genomics Platform"/>
            <consortium name="The Broad Institute Genome Sequencing Center for Infectious Disease"/>
            <person name="Wu L."/>
            <person name="Ma J."/>
        </authorList>
    </citation>
    <scope>NUCLEOTIDE SEQUENCE [LARGE SCALE GENOMIC DNA]</scope>
    <source>
        <strain evidence="2 3">JCM 11896</strain>
    </source>
</reference>
<keyword evidence="3" id="KW-1185">Reference proteome</keyword>
<protein>
    <recommendedName>
        <fullName evidence="4">Glycerophosphoryl diester phosphodiesterase membrane domain-containing protein</fullName>
    </recommendedName>
</protein>
<feature type="transmembrane region" description="Helical" evidence="1">
    <location>
        <begin position="33"/>
        <end position="58"/>
    </location>
</feature>
<dbReference type="EMBL" id="BAAAJK010000050">
    <property type="protein sequence ID" value="GAA1400240.1"/>
    <property type="molecule type" value="Genomic_DNA"/>
</dbReference>
<gene>
    <name evidence="2" type="ORF">GCM10009613_56890</name>
</gene>
<feature type="transmembrane region" description="Helical" evidence="1">
    <location>
        <begin position="217"/>
        <end position="243"/>
    </location>
</feature>
<keyword evidence="1" id="KW-0472">Membrane</keyword>
<evidence type="ECO:0000256" key="1">
    <source>
        <dbReference type="SAM" id="Phobius"/>
    </source>
</evidence>
<feature type="transmembrane region" description="Helical" evidence="1">
    <location>
        <begin position="147"/>
        <end position="165"/>
    </location>
</feature>
<sequence length="266" mass="27607">MDVRSQQDPLVSGSIGEWLAAAGAAVRRSLVPLVLIQLAVFVPVAVIVGLLGGLGAFGDAEALAPDYGFGYVLQTESLTVRLISVVLGTLGLAASVFVIVRDAAGRAWTPGEAFGFAGRRFLPLIGWILLSSVLTVVGYVLLILPGIYLTVVFGGALLGVVTIERGGLGRTFRLVNPRFLGVLGRLLLLAVLSFVYSLVAAAVSALPGLLVGGDAPAVVGALLMNLLTIPLVVFTTAALVVLYGELRSRLEPGTGTATFADELDRR</sequence>
<name>A0ABN1Y7U0_9PSEU</name>
<feature type="transmembrane region" description="Helical" evidence="1">
    <location>
        <begin position="78"/>
        <end position="100"/>
    </location>
</feature>
<feature type="transmembrane region" description="Helical" evidence="1">
    <location>
        <begin position="186"/>
        <end position="211"/>
    </location>
</feature>
<keyword evidence="1" id="KW-0812">Transmembrane</keyword>
<proteinExistence type="predicted"/>
<evidence type="ECO:0008006" key="4">
    <source>
        <dbReference type="Google" id="ProtNLM"/>
    </source>
</evidence>
<comment type="caution">
    <text evidence="2">The sequence shown here is derived from an EMBL/GenBank/DDBJ whole genome shotgun (WGS) entry which is preliminary data.</text>
</comment>
<evidence type="ECO:0000313" key="2">
    <source>
        <dbReference type="EMBL" id="GAA1400240.1"/>
    </source>
</evidence>
<organism evidence="2 3">
    <name type="scientific">Pseudonocardia kongjuensis</name>
    <dbReference type="NCBI Taxonomy" id="102227"/>
    <lineage>
        <taxon>Bacteria</taxon>
        <taxon>Bacillati</taxon>
        <taxon>Actinomycetota</taxon>
        <taxon>Actinomycetes</taxon>
        <taxon>Pseudonocardiales</taxon>
        <taxon>Pseudonocardiaceae</taxon>
        <taxon>Pseudonocardia</taxon>
    </lineage>
</organism>
<evidence type="ECO:0000313" key="3">
    <source>
        <dbReference type="Proteomes" id="UP001501414"/>
    </source>
</evidence>
<keyword evidence="1" id="KW-1133">Transmembrane helix</keyword>